<name>A0ABW0J169_9HYPH</name>
<proteinExistence type="inferred from homology"/>
<keyword evidence="10" id="KW-1185">Reference proteome</keyword>
<keyword evidence="4 7" id="KW-0812">Transmembrane</keyword>
<dbReference type="PANTHER" id="PTHR47737">
    <property type="entry name" value="GLYCINE BETAINE/PROLINE BETAINE TRANSPORT SYSTEM PERMEASE PROTEIN PROW"/>
    <property type="match status" value="1"/>
</dbReference>
<dbReference type="InterPro" id="IPR000515">
    <property type="entry name" value="MetI-like"/>
</dbReference>
<dbReference type="RefSeq" id="WP_377801364.1">
    <property type="nucleotide sequence ID" value="NZ_JBHSLW010000067.1"/>
</dbReference>
<evidence type="ECO:0000313" key="10">
    <source>
        <dbReference type="Proteomes" id="UP001596053"/>
    </source>
</evidence>
<evidence type="ECO:0000256" key="4">
    <source>
        <dbReference type="ARBA" id="ARBA00022692"/>
    </source>
</evidence>
<comment type="caution">
    <text evidence="9">The sequence shown here is derived from an EMBL/GenBank/DDBJ whole genome shotgun (WGS) entry which is preliminary data.</text>
</comment>
<evidence type="ECO:0000259" key="8">
    <source>
        <dbReference type="PROSITE" id="PS50928"/>
    </source>
</evidence>
<evidence type="ECO:0000256" key="5">
    <source>
        <dbReference type="ARBA" id="ARBA00022989"/>
    </source>
</evidence>
<organism evidence="9 10">
    <name type="scientific">Bosea eneae</name>
    <dbReference type="NCBI Taxonomy" id="151454"/>
    <lineage>
        <taxon>Bacteria</taxon>
        <taxon>Pseudomonadati</taxon>
        <taxon>Pseudomonadota</taxon>
        <taxon>Alphaproteobacteria</taxon>
        <taxon>Hyphomicrobiales</taxon>
        <taxon>Boseaceae</taxon>
        <taxon>Bosea</taxon>
    </lineage>
</organism>
<dbReference type="CDD" id="cd06261">
    <property type="entry name" value="TM_PBP2"/>
    <property type="match status" value="1"/>
</dbReference>
<evidence type="ECO:0000313" key="9">
    <source>
        <dbReference type="EMBL" id="MFC5423198.1"/>
    </source>
</evidence>
<sequence>MTLDGLPDLGKALQKLVNQGVDAVVTGYGNDLDGFSRLLTAPVRGVETALLLIPVPAFVLAVAGSAWLARRSLGFTLAMAILPLVLAGLGVWTEAMQTLALVIVAVVFVVLIGLPLGVAAARLPRLGKVLAPVYDLMQTIPNFVYLIPVAMLLGLGRAPALLATLIYALPPFARLTELGLRGIDAGMVQAAQALGLRARQTLLLIELPLARPVILQGLNQAIMLSLAMVVVASMIGAKGLGEVVLLGLQRADPGLGFVGGLAVVALAILLDRMAQAILRERRPPE</sequence>
<feature type="transmembrane region" description="Helical" evidence="7">
    <location>
        <begin position="221"/>
        <end position="241"/>
    </location>
</feature>
<comment type="similarity">
    <text evidence="7">Belongs to the binding-protein-dependent transport system permease family.</text>
</comment>
<keyword evidence="2 7" id="KW-0813">Transport</keyword>
<evidence type="ECO:0000256" key="6">
    <source>
        <dbReference type="ARBA" id="ARBA00023136"/>
    </source>
</evidence>
<evidence type="ECO:0000256" key="1">
    <source>
        <dbReference type="ARBA" id="ARBA00004651"/>
    </source>
</evidence>
<comment type="subcellular location">
    <subcellularLocation>
        <location evidence="1 7">Cell membrane</location>
        <topology evidence="1 7">Multi-pass membrane protein</topology>
    </subcellularLocation>
</comment>
<feature type="transmembrane region" description="Helical" evidence="7">
    <location>
        <begin position="75"/>
        <end position="92"/>
    </location>
</feature>
<keyword evidence="6 7" id="KW-0472">Membrane</keyword>
<dbReference type="Gene3D" id="1.10.3720.10">
    <property type="entry name" value="MetI-like"/>
    <property type="match status" value="1"/>
</dbReference>
<keyword evidence="5 7" id="KW-1133">Transmembrane helix</keyword>
<gene>
    <name evidence="9" type="ORF">ACFPOB_26990</name>
</gene>
<dbReference type="PANTHER" id="PTHR47737:SF1">
    <property type="entry name" value="GLYCINE BETAINE_PROLINE BETAINE TRANSPORT SYSTEM PERMEASE PROTEIN PROW"/>
    <property type="match status" value="1"/>
</dbReference>
<dbReference type="EMBL" id="JBHSLW010000067">
    <property type="protein sequence ID" value="MFC5423198.1"/>
    <property type="molecule type" value="Genomic_DNA"/>
</dbReference>
<dbReference type="InterPro" id="IPR035906">
    <property type="entry name" value="MetI-like_sf"/>
</dbReference>
<reference evidence="10" key="1">
    <citation type="journal article" date="2019" name="Int. J. Syst. Evol. Microbiol.">
        <title>The Global Catalogue of Microorganisms (GCM) 10K type strain sequencing project: providing services to taxonomists for standard genome sequencing and annotation.</title>
        <authorList>
            <consortium name="The Broad Institute Genomics Platform"/>
            <consortium name="The Broad Institute Genome Sequencing Center for Infectious Disease"/>
            <person name="Wu L."/>
            <person name="Ma J."/>
        </authorList>
    </citation>
    <scope>NUCLEOTIDE SEQUENCE [LARGE SCALE GENOMIC DNA]</scope>
    <source>
        <strain evidence="10">NCAIM B.01391</strain>
    </source>
</reference>
<dbReference type="Proteomes" id="UP001596053">
    <property type="component" value="Unassembled WGS sequence"/>
</dbReference>
<dbReference type="Pfam" id="PF00528">
    <property type="entry name" value="BPD_transp_1"/>
    <property type="match status" value="1"/>
</dbReference>
<feature type="transmembrane region" description="Helical" evidence="7">
    <location>
        <begin position="49"/>
        <end position="69"/>
    </location>
</feature>
<dbReference type="SUPFAM" id="SSF161098">
    <property type="entry name" value="MetI-like"/>
    <property type="match status" value="1"/>
</dbReference>
<protein>
    <submittedName>
        <fullName evidence="9">ABC transporter permease</fullName>
    </submittedName>
</protein>
<keyword evidence="3" id="KW-1003">Cell membrane</keyword>
<evidence type="ECO:0000256" key="3">
    <source>
        <dbReference type="ARBA" id="ARBA00022475"/>
    </source>
</evidence>
<evidence type="ECO:0000256" key="2">
    <source>
        <dbReference type="ARBA" id="ARBA00022448"/>
    </source>
</evidence>
<feature type="domain" description="ABC transmembrane type-1" evidence="8">
    <location>
        <begin position="95"/>
        <end position="274"/>
    </location>
</feature>
<feature type="transmembrane region" description="Helical" evidence="7">
    <location>
        <begin position="99"/>
        <end position="123"/>
    </location>
</feature>
<feature type="transmembrane region" description="Helical" evidence="7">
    <location>
        <begin position="253"/>
        <end position="270"/>
    </location>
</feature>
<evidence type="ECO:0000256" key="7">
    <source>
        <dbReference type="RuleBase" id="RU363032"/>
    </source>
</evidence>
<feature type="transmembrane region" description="Helical" evidence="7">
    <location>
        <begin position="143"/>
        <end position="169"/>
    </location>
</feature>
<dbReference type="PROSITE" id="PS50928">
    <property type="entry name" value="ABC_TM1"/>
    <property type="match status" value="1"/>
</dbReference>
<accession>A0ABW0J169</accession>